<sequence length="213" mass="24380">MTNTSYQVMNIDYEKQILAIAEADYLTYLDVDETCPPFSEAPAFDSSLFNYTGNDFIVSFFHCTGQDVGDHPVFYHVPPCNQTNHYYTMFLIDTISESYALRYVYGFHTFNCSFEYQFPVHASYVNDLTDNATEYNRVVTLKEALQEGFDLAWIPGKGWCNGCVRSGGRCGYDERKPNDTLCLCPNNSYATSCPLIKAYDTLRTMRPNIFRAD</sequence>
<dbReference type="EMBL" id="JAUJYO010000001">
    <property type="protein sequence ID" value="KAK1327019.1"/>
    <property type="molecule type" value="Genomic_DNA"/>
</dbReference>
<dbReference type="InterPro" id="IPR032872">
    <property type="entry name" value="WAK_assoc_C"/>
</dbReference>
<evidence type="ECO:0000259" key="2">
    <source>
        <dbReference type="Pfam" id="PF14380"/>
    </source>
</evidence>
<dbReference type="PANTHER" id="PTHR33138">
    <property type="entry name" value="OS01G0690200 PROTEIN"/>
    <property type="match status" value="1"/>
</dbReference>
<protein>
    <recommendedName>
        <fullName evidence="2">Wall-associated receptor kinase C-terminal domain-containing protein</fullName>
    </recommendedName>
</protein>
<keyword evidence="4" id="KW-1185">Reference proteome</keyword>
<proteinExistence type="predicted"/>
<dbReference type="Proteomes" id="UP001180020">
    <property type="component" value="Unassembled WGS sequence"/>
</dbReference>
<reference evidence="3" key="2">
    <citation type="submission" date="2023-06" db="EMBL/GenBank/DDBJ databases">
        <authorList>
            <person name="Ma L."/>
            <person name="Liu K.-W."/>
            <person name="Li Z."/>
            <person name="Hsiao Y.-Y."/>
            <person name="Qi Y."/>
            <person name="Fu T."/>
            <person name="Tang G."/>
            <person name="Zhang D."/>
            <person name="Sun W.-H."/>
            <person name="Liu D.-K."/>
            <person name="Li Y."/>
            <person name="Chen G.-Z."/>
            <person name="Liu X.-D."/>
            <person name="Liao X.-Y."/>
            <person name="Jiang Y.-T."/>
            <person name="Yu X."/>
            <person name="Hao Y."/>
            <person name="Huang J."/>
            <person name="Zhao X.-W."/>
            <person name="Ke S."/>
            <person name="Chen Y.-Y."/>
            <person name="Wu W.-L."/>
            <person name="Hsu J.-L."/>
            <person name="Lin Y.-F."/>
            <person name="Huang M.-D."/>
            <person name="Li C.-Y."/>
            <person name="Huang L."/>
            <person name="Wang Z.-W."/>
            <person name="Zhao X."/>
            <person name="Zhong W.-Y."/>
            <person name="Peng D.-H."/>
            <person name="Ahmad S."/>
            <person name="Lan S."/>
            <person name="Zhang J.-S."/>
            <person name="Tsai W.-C."/>
            <person name="Van De Peer Y."/>
            <person name="Liu Z.-J."/>
        </authorList>
    </citation>
    <scope>NUCLEOTIDE SEQUENCE</scope>
    <source>
        <strain evidence="3">CP</strain>
        <tissue evidence="3">Leaves</tissue>
    </source>
</reference>
<comment type="caution">
    <text evidence="3">The sequence shown here is derived from an EMBL/GenBank/DDBJ whole genome shotgun (WGS) entry which is preliminary data.</text>
</comment>
<dbReference type="AlphaFoldDB" id="A0AAV9FNB7"/>
<dbReference type="Pfam" id="PF14380">
    <property type="entry name" value="WAK_assoc"/>
    <property type="match status" value="1"/>
</dbReference>
<feature type="domain" description="Wall-associated receptor kinase C-terminal" evidence="2">
    <location>
        <begin position="110"/>
        <end position="186"/>
    </location>
</feature>
<evidence type="ECO:0000313" key="3">
    <source>
        <dbReference type="EMBL" id="KAK1327019.1"/>
    </source>
</evidence>
<dbReference type="PANTHER" id="PTHR33138:SF75">
    <property type="entry name" value="WALL-ASSOCIATED RECEPTOR KINASE GALACTURONAN-BINDING DOMAIN-CONTAINING PROTEIN"/>
    <property type="match status" value="1"/>
</dbReference>
<name>A0AAV9FNB7_ACOCL</name>
<keyword evidence="1" id="KW-0325">Glycoprotein</keyword>
<gene>
    <name evidence="3" type="ORF">QJS10_CPA01g01500</name>
</gene>
<organism evidence="3 4">
    <name type="scientific">Acorus calamus</name>
    <name type="common">Sweet flag</name>
    <dbReference type="NCBI Taxonomy" id="4465"/>
    <lineage>
        <taxon>Eukaryota</taxon>
        <taxon>Viridiplantae</taxon>
        <taxon>Streptophyta</taxon>
        <taxon>Embryophyta</taxon>
        <taxon>Tracheophyta</taxon>
        <taxon>Spermatophyta</taxon>
        <taxon>Magnoliopsida</taxon>
        <taxon>Liliopsida</taxon>
        <taxon>Acoraceae</taxon>
        <taxon>Acorus</taxon>
    </lineage>
</organism>
<evidence type="ECO:0000256" key="1">
    <source>
        <dbReference type="ARBA" id="ARBA00023180"/>
    </source>
</evidence>
<accession>A0AAV9FNB7</accession>
<evidence type="ECO:0000313" key="4">
    <source>
        <dbReference type="Proteomes" id="UP001180020"/>
    </source>
</evidence>
<reference evidence="3" key="1">
    <citation type="journal article" date="2023" name="Nat. Commun.">
        <title>Diploid and tetraploid genomes of Acorus and the evolution of monocots.</title>
        <authorList>
            <person name="Ma L."/>
            <person name="Liu K.W."/>
            <person name="Li Z."/>
            <person name="Hsiao Y.Y."/>
            <person name="Qi Y."/>
            <person name="Fu T."/>
            <person name="Tang G.D."/>
            <person name="Zhang D."/>
            <person name="Sun W.H."/>
            <person name="Liu D.K."/>
            <person name="Li Y."/>
            <person name="Chen G.Z."/>
            <person name="Liu X.D."/>
            <person name="Liao X.Y."/>
            <person name="Jiang Y.T."/>
            <person name="Yu X."/>
            <person name="Hao Y."/>
            <person name="Huang J."/>
            <person name="Zhao X.W."/>
            <person name="Ke S."/>
            <person name="Chen Y.Y."/>
            <person name="Wu W.L."/>
            <person name="Hsu J.L."/>
            <person name="Lin Y.F."/>
            <person name="Huang M.D."/>
            <person name="Li C.Y."/>
            <person name="Huang L."/>
            <person name="Wang Z.W."/>
            <person name="Zhao X."/>
            <person name="Zhong W.Y."/>
            <person name="Peng D.H."/>
            <person name="Ahmad S."/>
            <person name="Lan S."/>
            <person name="Zhang J.S."/>
            <person name="Tsai W.C."/>
            <person name="Van de Peer Y."/>
            <person name="Liu Z.J."/>
        </authorList>
    </citation>
    <scope>NUCLEOTIDE SEQUENCE</scope>
    <source>
        <strain evidence="3">CP</strain>
    </source>
</reference>